<feature type="transmembrane region" description="Helical" evidence="1">
    <location>
        <begin position="69"/>
        <end position="91"/>
    </location>
</feature>
<keyword evidence="1" id="KW-0812">Transmembrane</keyword>
<evidence type="ECO:0000256" key="1">
    <source>
        <dbReference type="SAM" id="Phobius"/>
    </source>
</evidence>
<sequence length="158" mass="17953">MVLLIIRYGTRLFGKSDYFTIDGEEAFVQTKFYHVGYMPCAPEESYLFLKDGTIIQLPEIAGATILWAWLRYILTLLFALALCGCILTFILMTTREALPWVCLGLCIFFFIVLIGSYVYKPQASETKKQKYLEMLGHVQHSKIPVQASEADPLLSPNV</sequence>
<dbReference type="OrthoDB" id="9976792at2759"/>
<reference evidence="2" key="1">
    <citation type="submission" date="2022-01" db="EMBL/GenBank/DDBJ databases">
        <authorList>
            <person name="Braso-Vives M."/>
        </authorList>
    </citation>
    <scope>NUCLEOTIDE SEQUENCE</scope>
</reference>
<evidence type="ECO:0000313" key="3">
    <source>
        <dbReference type="Proteomes" id="UP000838412"/>
    </source>
</evidence>
<keyword evidence="3" id="KW-1185">Reference proteome</keyword>
<feature type="transmembrane region" description="Helical" evidence="1">
    <location>
        <begin position="97"/>
        <end position="119"/>
    </location>
</feature>
<evidence type="ECO:0000313" key="2">
    <source>
        <dbReference type="EMBL" id="CAH1258058.1"/>
    </source>
</evidence>
<dbReference type="EMBL" id="OV696688">
    <property type="protein sequence ID" value="CAH1258058.1"/>
    <property type="molecule type" value="Genomic_DNA"/>
</dbReference>
<protein>
    <submittedName>
        <fullName evidence="2">Hypp1953 protein</fullName>
    </submittedName>
</protein>
<accession>A0A8J9ZM72</accession>
<dbReference type="AlphaFoldDB" id="A0A8J9ZM72"/>
<proteinExistence type="predicted"/>
<name>A0A8J9ZM72_BRALA</name>
<keyword evidence="1" id="KW-1133">Transmembrane helix</keyword>
<organism evidence="2 3">
    <name type="scientific">Branchiostoma lanceolatum</name>
    <name type="common">Common lancelet</name>
    <name type="synonym">Amphioxus lanceolatum</name>
    <dbReference type="NCBI Taxonomy" id="7740"/>
    <lineage>
        <taxon>Eukaryota</taxon>
        <taxon>Metazoa</taxon>
        <taxon>Chordata</taxon>
        <taxon>Cephalochordata</taxon>
        <taxon>Leptocardii</taxon>
        <taxon>Amphioxiformes</taxon>
        <taxon>Branchiostomatidae</taxon>
        <taxon>Branchiostoma</taxon>
    </lineage>
</organism>
<gene>
    <name evidence="2" type="primary">Hypp1953</name>
    <name evidence="2" type="ORF">BLAG_LOCUS15757</name>
</gene>
<keyword evidence="1" id="KW-0472">Membrane</keyword>
<dbReference type="Proteomes" id="UP000838412">
    <property type="component" value="Chromosome 3"/>
</dbReference>